<dbReference type="InterPro" id="IPR011990">
    <property type="entry name" value="TPR-like_helical_dom_sf"/>
</dbReference>
<sequence length="294" mass="35394">MKKLGETIRKIRRLKGITQYEIYDGVVSRSFYSAFEHGKYEIKASAFLTFLERLEISLEEFKYIQNEYKSPQSIEIQKELFKHYYAGDIKFVKSFYETFRNSKNERVRLLSAQAYLYYYIAGSRKFKMTYEPLIPLKFHLTLMKNWTLVDVQLFVHTIFLFQDDVQDLINVFKQSYKVLNEYMDFDREKVVILREQINLNCLQTLLVNQDYKEAHDIFDLIGKDNLEKNDPIDALLYRKTSVLLFKLYFEDFEKAKCDLQKLLEFQVYLGMQVTDFKSLIRTHREHAEVHRKIN</sequence>
<accession>G8PAX6</accession>
<dbReference type="SUPFAM" id="SSF47413">
    <property type="entry name" value="lambda repressor-like DNA-binding domains"/>
    <property type="match status" value="1"/>
</dbReference>
<reference evidence="2 3" key="1">
    <citation type="journal article" date="2012" name="J. Bacteriol.">
        <title>Complete Genome Sequence of the Beer Spoilage Organism Pediococcus claussenii ATCC BAA-344T.</title>
        <authorList>
            <person name="Pittet V."/>
            <person name="Abegunde T."/>
            <person name="Marfleet T."/>
            <person name="Haakensen M."/>
            <person name="Morrow K."/>
            <person name="Jayaprakash T."/>
            <person name="Schroeder K."/>
            <person name="Trost B."/>
            <person name="Byrns S."/>
            <person name="Bergsveinson J."/>
            <person name="Kusalik A."/>
            <person name="Ziola B."/>
        </authorList>
    </citation>
    <scope>NUCLEOTIDE SEQUENCE [LARGE SCALE GENOMIC DNA]</scope>
    <source>
        <strain evidence="2 3">ATCC BAA-344</strain>
    </source>
</reference>
<dbReference type="PANTHER" id="PTHR37038:SF12">
    <property type="entry name" value="TRANSCRIPTIONAL REGULATOR"/>
    <property type="match status" value="1"/>
</dbReference>
<dbReference type="InterPro" id="IPR001387">
    <property type="entry name" value="Cro/C1-type_HTH"/>
</dbReference>
<dbReference type="PROSITE" id="PS50943">
    <property type="entry name" value="HTH_CROC1"/>
    <property type="match status" value="1"/>
</dbReference>
<dbReference type="AlphaFoldDB" id="G8PAX6"/>
<dbReference type="EMBL" id="CP003137">
    <property type="protein sequence ID" value="AEV95844.1"/>
    <property type="molecule type" value="Genomic_DNA"/>
</dbReference>
<protein>
    <submittedName>
        <fullName evidence="2">Helix-turn-helix family protein</fullName>
    </submittedName>
</protein>
<dbReference type="SMART" id="SM00530">
    <property type="entry name" value="HTH_XRE"/>
    <property type="match status" value="1"/>
</dbReference>
<dbReference type="PATRIC" id="fig|701521.8.peg.1528"/>
<dbReference type="GO" id="GO:0003677">
    <property type="term" value="F:DNA binding"/>
    <property type="evidence" value="ECO:0007669"/>
    <property type="project" value="InterPro"/>
</dbReference>
<proteinExistence type="predicted"/>
<keyword evidence="3" id="KW-1185">Reference proteome</keyword>
<dbReference type="InterPro" id="IPR010982">
    <property type="entry name" value="Lambda_DNA-bd_dom_sf"/>
</dbReference>
<dbReference type="STRING" id="701521.PECL_1627"/>
<organism evidence="2 3">
    <name type="scientific">Pediococcus claussenii (strain ATCC BAA-344 / DSM 14800 / JCM 18046 / KCTC 3811 / LMG 21948 / P06)</name>
    <dbReference type="NCBI Taxonomy" id="701521"/>
    <lineage>
        <taxon>Bacteria</taxon>
        <taxon>Bacillati</taxon>
        <taxon>Bacillota</taxon>
        <taxon>Bacilli</taxon>
        <taxon>Lactobacillales</taxon>
        <taxon>Lactobacillaceae</taxon>
        <taxon>Pediococcus</taxon>
    </lineage>
</organism>
<dbReference type="Gene3D" id="1.25.40.10">
    <property type="entry name" value="Tetratricopeptide repeat domain"/>
    <property type="match status" value="1"/>
</dbReference>
<evidence type="ECO:0000313" key="2">
    <source>
        <dbReference type="EMBL" id="AEV95844.1"/>
    </source>
</evidence>
<evidence type="ECO:0000259" key="1">
    <source>
        <dbReference type="PROSITE" id="PS50943"/>
    </source>
</evidence>
<name>G8PAX6_PEDCP</name>
<feature type="domain" description="HTH cro/C1-type" evidence="1">
    <location>
        <begin position="8"/>
        <end position="61"/>
    </location>
</feature>
<dbReference type="RefSeq" id="WP_014216038.1">
    <property type="nucleotide sequence ID" value="NC_016605.1"/>
</dbReference>
<dbReference type="HOGENOM" id="CLU_949097_0_0_9"/>
<dbReference type="InterPro" id="IPR053163">
    <property type="entry name" value="HTH-type_regulator_Rgg"/>
</dbReference>
<gene>
    <name evidence="2" type="ordered locus">PECL_1627</name>
</gene>
<dbReference type="CDD" id="cd00093">
    <property type="entry name" value="HTH_XRE"/>
    <property type="match status" value="1"/>
</dbReference>
<dbReference type="Pfam" id="PF01381">
    <property type="entry name" value="HTH_3"/>
    <property type="match status" value="1"/>
</dbReference>
<dbReference type="eggNOG" id="COG1396">
    <property type="taxonomic scope" value="Bacteria"/>
</dbReference>
<dbReference type="KEGG" id="pce:PECL_1627"/>
<evidence type="ECO:0000313" key="3">
    <source>
        <dbReference type="Proteomes" id="UP000005444"/>
    </source>
</evidence>
<dbReference type="PANTHER" id="PTHR37038">
    <property type="entry name" value="TRANSCRIPTIONAL REGULATOR-RELATED"/>
    <property type="match status" value="1"/>
</dbReference>
<dbReference type="Proteomes" id="UP000005444">
    <property type="component" value="Chromosome"/>
</dbReference>